<protein>
    <submittedName>
        <fullName evidence="1">Uncharacterized protein</fullName>
    </submittedName>
</protein>
<gene>
    <name evidence="1" type="ORF">IFM89_035324</name>
</gene>
<comment type="caution">
    <text evidence="1">The sequence shown here is derived from an EMBL/GenBank/DDBJ whole genome shotgun (WGS) entry which is preliminary data.</text>
</comment>
<reference evidence="1 2" key="1">
    <citation type="submission" date="2020-10" db="EMBL/GenBank/DDBJ databases">
        <title>The Coptis chinensis genome and diversification of protoberbering-type alkaloids.</title>
        <authorList>
            <person name="Wang B."/>
            <person name="Shu S."/>
            <person name="Song C."/>
            <person name="Liu Y."/>
        </authorList>
    </citation>
    <scope>NUCLEOTIDE SEQUENCE [LARGE SCALE GENOMIC DNA]</scope>
    <source>
        <strain evidence="1">HL-2020</strain>
        <tissue evidence="1">Leaf</tissue>
    </source>
</reference>
<dbReference type="InterPro" id="IPR044840">
    <property type="entry name" value="Nup188"/>
</dbReference>
<dbReference type="GO" id="GO:0006405">
    <property type="term" value="P:RNA export from nucleus"/>
    <property type="evidence" value="ECO:0007669"/>
    <property type="project" value="TreeGrafter"/>
</dbReference>
<sequence>MACMLHIQNYVYLVLLQGPVTGYRSVLRTLVSSFIACYDITQQLDDGTLSLILNIICKIYRMEESLCSLFWDRDSSVDGPIRCLLDTFEVEFPFRNMELVRLLSALCVRTWPAECLNISQTIVTQALHVPEVEDLLIPSQTRGHVVKVCGRSTVLVRWEYRQSEVFVLLLRLARDLYLNHYEETHLILDLLCRLVSSNKIFCAVGGQLEDEVLLMALSCYCGAVLAVCAALMDFDNSFSVHTARLNGHVEKRNMHPQWCISPSHVSEVVLKQNIFDLGEKKHDIDVYPNESVFSLPLVVCGCFQVDLQECSQLTVNRLKTAAH</sequence>
<dbReference type="EMBL" id="JADFTS010000003">
    <property type="protein sequence ID" value="KAF9617343.1"/>
    <property type="molecule type" value="Genomic_DNA"/>
</dbReference>
<dbReference type="Proteomes" id="UP000631114">
    <property type="component" value="Unassembled WGS sequence"/>
</dbReference>
<proteinExistence type="predicted"/>
<dbReference type="PANTHER" id="PTHR31431:SF1">
    <property type="entry name" value="NUCLEOPORIN NUP188"/>
    <property type="match status" value="1"/>
</dbReference>
<dbReference type="GO" id="GO:0044611">
    <property type="term" value="C:nuclear pore inner ring"/>
    <property type="evidence" value="ECO:0007669"/>
    <property type="project" value="TreeGrafter"/>
</dbReference>
<accession>A0A835IIT2</accession>
<dbReference type="GO" id="GO:0017056">
    <property type="term" value="F:structural constituent of nuclear pore"/>
    <property type="evidence" value="ECO:0007669"/>
    <property type="project" value="InterPro"/>
</dbReference>
<evidence type="ECO:0000313" key="1">
    <source>
        <dbReference type="EMBL" id="KAF9617343.1"/>
    </source>
</evidence>
<dbReference type="PANTHER" id="PTHR31431">
    <property type="entry name" value="NUCLEOPORIN NUP188 HOMOLOG"/>
    <property type="match status" value="1"/>
</dbReference>
<evidence type="ECO:0000313" key="2">
    <source>
        <dbReference type="Proteomes" id="UP000631114"/>
    </source>
</evidence>
<keyword evidence="2" id="KW-1185">Reference proteome</keyword>
<dbReference type="AlphaFoldDB" id="A0A835IIT2"/>
<name>A0A835IIT2_9MAGN</name>
<organism evidence="1 2">
    <name type="scientific">Coptis chinensis</name>
    <dbReference type="NCBI Taxonomy" id="261450"/>
    <lineage>
        <taxon>Eukaryota</taxon>
        <taxon>Viridiplantae</taxon>
        <taxon>Streptophyta</taxon>
        <taxon>Embryophyta</taxon>
        <taxon>Tracheophyta</taxon>
        <taxon>Spermatophyta</taxon>
        <taxon>Magnoliopsida</taxon>
        <taxon>Ranunculales</taxon>
        <taxon>Ranunculaceae</taxon>
        <taxon>Coptidoideae</taxon>
        <taxon>Coptis</taxon>
    </lineage>
</organism>
<dbReference type="OrthoDB" id="552259at2759"/>
<dbReference type="GO" id="GO:0006606">
    <property type="term" value="P:protein import into nucleus"/>
    <property type="evidence" value="ECO:0007669"/>
    <property type="project" value="TreeGrafter"/>
</dbReference>